<keyword evidence="2" id="KW-1185">Reference proteome</keyword>
<gene>
    <name evidence="1" type="ORF">M0R45_034812</name>
</gene>
<name>A0AAW1VTQ8_RUBAR</name>
<proteinExistence type="predicted"/>
<comment type="caution">
    <text evidence="1">The sequence shown here is derived from an EMBL/GenBank/DDBJ whole genome shotgun (WGS) entry which is preliminary data.</text>
</comment>
<evidence type="ECO:0000313" key="2">
    <source>
        <dbReference type="Proteomes" id="UP001457282"/>
    </source>
</evidence>
<sequence>MGSARLVGEQRRLGLGCGTGIRPKVKLRFGQSERVNPPGTPEVRRWYGKVGIGQRCYRILIGYEGTRARFKELKAWDRSYGLGGDGAAVVIGLEAQGGFGLNGDDDL</sequence>
<organism evidence="1 2">
    <name type="scientific">Rubus argutus</name>
    <name type="common">Southern blackberry</name>
    <dbReference type="NCBI Taxonomy" id="59490"/>
    <lineage>
        <taxon>Eukaryota</taxon>
        <taxon>Viridiplantae</taxon>
        <taxon>Streptophyta</taxon>
        <taxon>Embryophyta</taxon>
        <taxon>Tracheophyta</taxon>
        <taxon>Spermatophyta</taxon>
        <taxon>Magnoliopsida</taxon>
        <taxon>eudicotyledons</taxon>
        <taxon>Gunneridae</taxon>
        <taxon>Pentapetalae</taxon>
        <taxon>rosids</taxon>
        <taxon>fabids</taxon>
        <taxon>Rosales</taxon>
        <taxon>Rosaceae</taxon>
        <taxon>Rosoideae</taxon>
        <taxon>Rosoideae incertae sedis</taxon>
        <taxon>Rubus</taxon>
    </lineage>
</organism>
<dbReference type="Proteomes" id="UP001457282">
    <property type="component" value="Unassembled WGS sequence"/>
</dbReference>
<evidence type="ECO:0000313" key="1">
    <source>
        <dbReference type="EMBL" id="KAK9910874.1"/>
    </source>
</evidence>
<protein>
    <submittedName>
        <fullName evidence="1">Uncharacterized protein</fullName>
    </submittedName>
</protein>
<accession>A0AAW1VTQ8</accession>
<dbReference type="AlphaFoldDB" id="A0AAW1VTQ8"/>
<reference evidence="1 2" key="1">
    <citation type="journal article" date="2023" name="G3 (Bethesda)">
        <title>A chromosome-length genome assembly and annotation of blackberry (Rubus argutus, cv. 'Hillquist').</title>
        <authorList>
            <person name="Bruna T."/>
            <person name="Aryal R."/>
            <person name="Dudchenko O."/>
            <person name="Sargent D.J."/>
            <person name="Mead D."/>
            <person name="Buti M."/>
            <person name="Cavallini A."/>
            <person name="Hytonen T."/>
            <person name="Andres J."/>
            <person name="Pham M."/>
            <person name="Weisz D."/>
            <person name="Mascagni F."/>
            <person name="Usai G."/>
            <person name="Natali L."/>
            <person name="Bassil N."/>
            <person name="Fernandez G.E."/>
            <person name="Lomsadze A."/>
            <person name="Armour M."/>
            <person name="Olukolu B."/>
            <person name="Poorten T."/>
            <person name="Britton C."/>
            <person name="Davik J."/>
            <person name="Ashrafi H."/>
            <person name="Aiden E.L."/>
            <person name="Borodovsky M."/>
            <person name="Worthington M."/>
        </authorList>
    </citation>
    <scope>NUCLEOTIDE SEQUENCE [LARGE SCALE GENOMIC DNA]</scope>
    <source>
        <strain evidence="1">PI 553951</strain>
    </source>
</reference>
<dbReference type="EMBL" id="JBEDUW010000007">
    <property type="protein sequence ID" value="KAK9910874.1"/>
    <property type="molecule type" value="Genomic_DNA"/>
</dbReference>